<keyword evidence="4" id="KW-0813">Transport</keyword>
<gene>
    <name evidence="12" type="primary">fliJ</name>
    <name evidence="12" type="ORF">I6J18_06600</name>
</gene>
<organism evidence="12 13">
    <name type="scientific">Peribacillus psychrosaccharolyticus</name>
    <name type="common">Bacillus psychrosaccharolyticus</name>
    <dbReference type="NCBI Taxonomy" id="1407"/>
    <lineage>
        <taxon>Bacteria</taxon>
        <taxon>Bacillati</taxon>
        <taxon>Bacillota</taxon>
        <taxon>Bacilli</taxon>
        <taxon>Bacillales</taxon>
        <taxon>Bacillaceae</taxon>
        <taxon>Peribacillus</taxon>
    </lineage>
</organism>
<evidence type="ECO:0000256" key="6">
    <source>
        <dbReference type="ARBA" id="ARBA00022500"/>
    </source>
</evidence>
<dbReference type="NCBIfam" id="TIGR02473">
    <property type="entry name" value="flagell_FliJ"/>
    <property type="match status" value="1"/>
</dbReference>
<dbReference type="InterPro" id="IPR053716">
    <property type="entry name" value="Flag_assembly_chemotaxis_eff"/>
</dbReference>
<keyword evidence="12" id="KW-0966">Cell projection</keyword>
<dbReference type="InterPro" id="IPR012823">
    <property type="entry name" value="Flagell_FliJ"/>
</dbReference>
<dbReference type="GO" id="GO:0009288">
    <property type="term" value="C:bacterial-type flagellum"/>
    <property type="evidence" value="ECO:0007669"/>
    <property type="project" value="InterPro"/>
</dbReference>
<keyword evidence="6" id="KW-0145">Chemotaxis</keyword>
<dbReference type="GO" id="GO:0006935">
    <property type="term" value="P:chemotaxis"/>
    <property type="evidence" value="ECO:0007669"/>
    <property type="project" value="UniProtKB-KW"/>
</dbReference>
<evidence type="ECO:0000256" key="2">
    <source>
        <dbReference type="ARBA" id="ARBA00010004"/>
    </source>
</evidence>
<proteinExistence type="inferred from homology"/>
<keyword evidence="7" id="KW-1005">Bacterial flagellum biogenesis</keyword>
<keyword evidence="5" id="KW-1003">Cell membrane</keyword>
<dbReference type="AlphaFoldDB" id="A0A974S1I2"/>
<dbReference type="Pfam" id="PF02050">
    <property type="entry name" value="FliJ"/>
    <property type="match status" value="1"/>
</dbReference>
<comment type="similarity">
    <text evidence="2">Belongs to the FliJ family.</text>
</comment>
<keyword evidence="12" id="KW-0969">Cilium</keyword>
<evidence type="ECO:0000256" key="10">
    <source>
        <dbReference type="ARBA" id="ARBA00023225"/>
    </source>
</evidence>
<dbReference type="Proteomes" id="UP000595254">
    <property type="component" value="Chromosome"/>
</dbReference>
<evidence type="ECO:0000256" key="8">
    <source>
        <dbReference type="ARBA" id="ARBA00022927"/>
    </source>
</evidence>
<evidence type="ECO:0000256" key="4">
    <source>
        <dbReference type="ARBA" id="ARBA00022448"/>
    </source>
</evidence>
<keyword evidence="12" id="KW-0282">Flagellum</keyword>
<dbReference type="GO" id="GO:0071973">
    <property type="term" value="P:bacterial-type flagellum-dependent cell motility"/>
    <property type="evidence" value="ECO:0007669"/>
    <property type="project" value="InterPro"/>
</dbReference>
<dbReference type="GO" id="GO:0005886">
    <property type="term" value="C:plasma membrane"/>
    <property type="evidence" value="ECO:0007669"/>
    <property type="project" value="UniProtKB-SubCell"/>
</dbReference>
<name>A0A974S1I2_PERPY</name>
<dbReference type="EMBL" id="CP068053">
    <property type="protein sequence ID" value="QQT01528.1"/>
    <property type="molecule type" value="Genomic_DNA"/>
</dbReference>
<dbReference type="GO" id="GO:0015031">
    <property type="term" value="P:protein transport"/>
    <property type="evidence" value="ECO:0007669"/>
    <property type="project" value="UniProtKB-KW"/>
</dbReference>
<dbReference type="Gene3D" id="1.10.287.1700">
    <property type="match status" value="1"/>
</dbReference>
<dbReference type="RefSeq" id="WP_040373674.1">
    <property type="nucleotide sequence ID" value="NZ_CP068053.1"/>
</dbReference>
<keyword evidence="8" id="KW-0653">Protein transport</keyword>
<evidence type="ECO:0000313" key="13">
    <source>
        <dbReference type="Proteomes" id="UP000595254"/>
    </source>
</evidence>
<evidence type="ECO:0000256" key="3">
    <source>
        <dbReference type="ARBA" id="ARBA00020392"/>
    </source>
</evidence>
<keyword evidence="10" id="KW-1006">Bacterial flagellum protein export</keyword>
<evidence type="ECO:0000256" key="11">
    <source>
        <dbReference type="SAM" id="Coils"/>
    </source>
</evidence>
<feature type="coiled-coil region" evidence="11">
    <location>
        <begin position="66"/>
        <end position="100"/>
    </location>
</feature>
<keyword evidence="11" id="KW-0175">Coiled coil</keyword>
<evidence type="ECO:0000256" key="9">
    <source>
        <dbReference type="ARBA" id="ARBA00023136"/>
    </source>
</evidence>
<protein>
    <recommendedName>
        <fullName evidence="3">Flagellar FliJ protein</fullName>
    </recommendedName>
</protein>
<keyword evidence="13" id="KW-1185">Reference proteome</keyword>
<evidence type="ECO:0000313" key="12">
    <source>
        <dbReference type="EMBL" id="QQT01528.1"/>
    </source>
</evidence>
<evidence type="ECO:0000256" key="7">
    <source>
        <dbReference type="ARBA" id="ARBA00022795"/>
    </source>
</evidence>
<dbReference type="KEGG" id="ppsr:I6J18_06600"/>
<comment type="subcellular location">
    <subcellularLocation>
        <location evidence="1">Cell membrane</location>
        <topology evidence="1">Peripheral membrane protein</topology>
        <orientation evidence="1">Cytoplasmic side</orientation>
    </subcellularLocation>
</comment>
<keyword evidence="9" id="KW-0472">Membrane</keyword>
<evidence type="ECO:0000256" key="1">
    <source>
        <dbReference type="ARBA" id="ARBA00004413"/>
    </source>
</evidence>
<dbReference type="GO" id="GO:0044781">
    <property type="term" value="P:bacterial-type flagellum organization"/>
    <property type="evidence" value="ECO:0007669"/>
    <property type="project" value="UniProtKB-KW"/>
</dbReference>
<sequence length="148" mass="17876">MSYHYKFEKILTIKEKEKNDASSKYNQAVKTFELAAEKLYRTLRKKEEMQNVQQGRLSQGLAVQDIRHHQAFMDTLEKTLERIQQEVMEARYRMNAFQETLVEKTIEMKKYEKIKDKDYAKFLDQVKELENKNMDEISIRQFINKAIR</sequence>
<accession>A0A974S1I2</accession>
<reference evidence="12 13" key="1">
    <citation type="submission" date="2021-01" db="EMBL/GenBank/DDBJ databases">
        <title>FDA dAtabase for Regulatory Grade micrObial Sequences (FDA-ARGOS): Supporting development and validation of Infectious Disease Dx tests.</title>
        <authorList>
            <person name="Nelson B."/>
            <person name="Plummer A."/>
            <person name="Tallon L."/>
            <person name="Sadzewicz L."/>
            <person name="Zhao X."/>
            <person name="Boylan J."/>
            <person name="Ott S."/>
            <person name="Bowen H."/>
            <person name="Vavikolanu K."/>
            <person name="Mehta A."/>
            <person name="Aluvathingal J."/>
            <person name="Nadendla S."/>
            <person name="Myers T."/>
            <person name="Yan Y."/>
            <person name="Sichtig H."/>
        </authorList>
    </citation>
    <scope>NUCLEOTIDE SEQUENCE [LARGE SCALE GENOMIC DNA]</scope>
    <source>
        <strain evidence="12 13">FDAARGOS_1161</strain>
    </source>
</reference>
<evidence type="ECO:0000256" key="5">
    <source>
        <dbReference type="ARBA" id="ARBA00022475"/>
    </source>
</evidence>